<proteinExistence type="predicted"/>
<organism evidence="1 2">
    <name type="scientific">Oopsacas minuta</name>
    <dbReference type="NCBI Taxonomy" id="111878"/>
    <lineage>
        <taxon>Eukaryota</taxon>
        <taxon>Metazoa</taxon>
        <taxon>Porifera</taxon>
        <taxon>Hexactinellida</taxon>
        <taxon>Hexasterophora</taxon>
        <taxon>Lyssacinosida</taxon>
        <taxon>Leucopsacidae</taxon>
        <taxon>Oopsacas</taxon>
    </lineage>
</organism>
<evidence type="ECO:0000313" key="1">
    <source>
        <dbReference type="EMBL" id="KAI6659214.1"/>
    </source>
</evidence>
<dbReference type="AlphaFoldDB" id="A0AAV7KF28"/>
<keyword evidence="2" id="KW-1185">Reference proteome</keyword>
<protein>
    <submittedName>
        <fullName evidence="1">Countin-1-like</fullName>
    </submittedName>
</protein>
<name>A0AAV7KF28_9METZ</name>
<gene>
    <name evidence="1" type="ORF">LOD99_14887</name>
</gene>
<evidence type="ECO:0000313" key="2">
    <source>
        <dbReference type="Proteomes" id="UP001165289"/>
    </source>
</evidence>
<sequence>MNHLIEEVYKHKASDISDSNGKCKVCLDFVDNFIQDFLNIILNAGLGATCQDGCAAIAQKIFNGSQIVDAVCTIACMYEGIEEFVDLLKKIDIDPIYYCQELSLCAWTDNGNVKINSVAVQPPKAAQGSTFDITVAYTVINTTGTADLILAIQTVDKLPLENEFILYQQTPKQYEVDIKLEATPNQNCQDPICERWLPGVYIVDITICEAQCDSKHPHHKIYSKGSANFTITG</sequence>
<dbReference type="EMBL" id="JAKMXF010000066">
    <property type="protein sequence ID" value="KAI6659214.1"/>
    <property type="molecule type" value="Genomic_DNA"/>
</dbReference>
<dbReference type="Proteomes" id="UP001165289">
    <property type="component" value="Unassembled WGS sequence"/>
</dbReference>
<accession>A0AAV7KF28</accession>
<comment type="caution">
    <text evidence="1">The sequence shown here is derived from an EMBL/GenBank/DDBJ whole genome shotgun (WGS) entry which is preliminary data.</text>
</comment>
<reference evidence="1 2" key="1">
    <citation type="journal article" date="2023" name="BMC Biol.">
        <title>The compact genome of the sponge Oopsacas minuta (Hexactinellida) is lacking key metazoan core genes.</title>
        <authorList>
            <person name="Santini S."/>
            <person name="Schenkelaars Q."/>
            <person name="Jourda C."/>
            <person name="Duchesne M."/>
            <person name="Belahbib H."/>
            <person name="Rocher C."/>
            <person name="Selva M."/>
            <person name="Riesgo A."/>
            <person name="Vervoort M."/>
            <person name="Leys S.P."/>
            <person name="Kodjabachian L."/>
            <person name="Le Bivic A."/>
            <person name="Borchiellini C."/>
            <person name="Claverie J.M."/>
            <person name="Renard E."/>
        </authorList>
    </citation>
    <scope>NUCLEOTIDE SEQUENCE [LARGE SCALE GENOMIC DNA]</scope>
    <source>
        <strain evidence="1">SPO-2</strain>
    </source>
</reference>